<evidence type="ECO:0008006" key="3">
    <source>
        <dbReference type="Google" id="ProtNLM"/>
    </source>
</evidence>
<reference evidence="1 2" key="1">
    <citation type="submission" date="2017-06" db="EMBL/GenBank/DDBJ databases">
        <authorList>
            <person name="Kim H.J."/>
            <person name="Triplett B.A."/>
        </authorList>
    </citation>
    <scope>NUCLEOTIDE SEQUENCE [LARGE SCALE GENOMIC DNA]</scope>
    <source>
        <strain evidence="1 2">DS15</strain>
    </source>
</reference>
<accession>A0A239JKG2</accession>
<dbReference type="OrthoDB" id="564699at2"/>
<evidence type="ECO:0000313" key="2">
    <source>
        <dbReference type="Proteomes" id="UP000198339"/>
    </source>
</evidence>
<proteinExistence type="predicted"/>
<organism evidence="1 2">
    <name type="scientific">Sphingopyxis indica</name>
    <dbReference type="NCBI Taxonomy" id="436663"/>
    <lineage>
        <taxon>Bacteria</taxon>
        <taxon>Pseudomonadati</taxon>
        <taxon>Pseudomonadota</taxon>
        <taxon>Alphaproteobacteria</taxon>
        <taxon>Sphingomonadales</taxon>
        <taxon>Sphingomonadaceae</taxon>
        <taxon>Sphingopyxis</taxon>
    </lineage>
</organism>
<dbReference type="EMBL" id="FZPA01000010">
    <property type="protein sequence ID" value="SNT06325.1"/>
    <property type="molecule type" value="Genomic_DNA"/>
</dbReference>
<dbReference type="InterPro" id="IPR021251">
    <property type="entry name" value="DUF2793"/>
</dbReference>
<dbReference type="Proteomes" id="UP000198339">
    <property type="component" value="Unassembled WGS sequence"/>
</dbReference>
<gene>
    <name evidence="1" type="ORF">SAMN06295955_110129</name>
</gene>
<protein>
    <recommendedName>
        <fullName evidence="3">DUF2793 domain-containing protein</fullName>
    </recommendedName>
</protein>
<dbReference type="AlphaFoldDB" id="A0A239JKG2"/>
<keyword evidence="2" id="KW-1185">Reference proteome</keyword>
<dbReference type="RefSeq" id="WP_089216622.1">
    <property type="nucleotide sequence ID" value="NZ_CP076394.1"/>
</dbReference>
<name>A0A239JKG2_9SPHN</name>
<evidence type="ECO:0000313" key="1">
    <source>
        <dbReference type="EMBL" id="SNT06325.1"/>
    </source>
</evidence>
<sequence>MTDSPITARFSLPLLAVAQAQKEVTHNEALTLLDALVVPTVEAGPQNDPPETPLAGQVWLVGAAPTGAWAGEPGTLALWTAGGWRFVAPRAGMRVTRLDDGLCLCFDGATWSAPPAIAAPAGGAVVDTEARAVIGALISCLSAHGLLIVG</sequence>
<dbReference type="Pfam" id="PF10983">
    <property type="entry name" value="DUF2793"/>
    <property type="match status" value="1"/>
</dbReference>